<dbReference type="GO" id="GO:0042558">
    <property type="term" value="P:pteridine-containing compound metabolic process"/>
    <property type="evidence" value="ECO:0007669"/>
    <property type="project" value="InterPro"/>
</dbReference>
<name>A0A133V189_9EURY</name>
<feature type="domain" description="Pterin-binding" evidence="1">
    <location>
        <begin position="152"/>
        <end position="389"/>
    </location>
</feature>
<dbReference type="Pfam" id="PF20123">
    <property type="entry name" value="DUF6513"/>
    <property type="match status" value="1"/>
</dbReference>
<reference evidence="2 3" key="1">
    <citation type="journal article" date="2016" name="Sci. Rep.">
        <title>Metabolic traits of an uncultured archaeal lineage -MSBL1- from brine pools of the Red Sea.</title>
        <authorList>
            <person name="Mwirichia R."/>
            <person name="Alam I."/>
            <person name="Rashid M."/>
            <person name="Vinu M."/>
            <person name="Ba-Alawi W."/>
            <person name="Anthony Kamau A."/>
            <person name="Kamanda Ngugi D."/>
            <person name="Goker M."/>
            <person name="Klenk H.P."/>
            <person name="Bajic V."/>
            <person name="Stingl U."/>
        </authorList>
    </citation>
    <scope>NUCLEOTIDE SEQUENCE [LARGE SCALE GENOMIC DNA]</scope>
    <source>
        <strain evidence="2">SCGC-AAA261C02</strain>
    </source>
</reference>
<gene>
    <name evidence="2" type="ORF">AKJ42_01490</name>
</gene>
<dbReference type="Proteomes" id="UP000070520">
    <property type="component" value="Unassembled WGS sequence"/>
</dbReference>
<dbReference type="PROSITE" id="PS50972">
    <property type="entry name" value="PTERIN_BINDING"/>
    <property type="match status" value="1"/>
</dbReference>
<comment type="caution">
    <text evidence="2">The sequence shown here is derived from an EMBL/GenBank/DDBJ whole genome shotgun (WGS) entry which is preliminary data.</text>
</comment>
<protein>
    <recommendedName>
        <fullName evidence="1">Pterin-binding domain-containing protein</fullName>
    </recommendedName>
</protein>
<organism evidence="2 3">
    <name type="scientific">candidate division MSBL1 archaeon SCGC-AAA261C02</name>
    <dbReference type="NCBI Taxonomy" id="1698272"/>
    <lineage>
        <taxon>Archaea</taxon>
        <taxon>Methanobacteriati</taxon>
        <taxon>Methanobacteriota</taxon>
        <taxon>candidate division MSBL1</taxon>
    </lineage>
</organism>
<dbReference type="Pfam" id="PF14251">
    <property type="entry name" value="PterinBD-DUF4346"/>
    <property type="match status" value="1"/>
</dbReference>
<proteinExistence type="predicted"/>
<dbReference type="InterPro" id="IPR045406">
    <property type="entry name" value="DUF6513"/>
</dbReference>
<dbReference type="NCBIfam" id="TIGR00284">
    <property type="entry name" value="dihydropteroate synthase-like protein"/>
    <property type="match status" value="1"/>
</dbReference>
<dbReference type="Pfam" id="PF00809">
    <property type="entry name" value="Pterin_bind"/>
    <property type="match status" value="1"/>
</dbReference>
<accession>A0A133V189</accession>
<dbReference type="EMBL" id="LHXW01000011">
    <property type="protein sequence ID" value="KXB00166.1"/>
    <property type="molecule type" value="Genomic_DNA"/>
</dbReference>
<dbReference type="InterPro" id="IPR005236">
    <property type="entry name" value="Dihydropt_synth"/>
</dbReference>
<dbReference type="SUPFAM" id="SSF51717">
    <property type="entry name" value="Dihydropteroate synthetase-like"/>
    <property type="match status" value="1"/>
</dbReference>
<evidence type="ECO:0000259" key="1">
    <source>
        <dbReference type="PROSITE" id="PS50972"/>
    </source>
</evidence>
<dbReference type="InterPro" id="IPR011005">
    <property type="entry name" value="Dihydropteroate_synth-like_sf"/>
</dbReference>
<dbReference type="InterPro" id="IPR000489">
    <property type="entry name" value="Pterin-binding_dom"/>
</dbReference>
<dbReference type="Gene3D" id="3.20.20.20">
    <property type="entry name" value="Dihydropteroate synthase-like"/>
    <property type="match status" value="1"/>
</dbReference>
<evidence type="ECO:0000313" key="2">
    <source>
        <dbReference type="EMBL" id="KXB00166.1"/>
    </source>
</evidence>
<dbReference type="AlphaFoldDB" id="A0A133V189"/>
<keyword evidence="3" id="KW-1185">Reference proteome</keyword>
<dbReference type="InterPro" id="IPR025595">
    <property type="entry name" value="PterinBD-DUF4346"/>
</dbReference>
<sequence length="519" mass="58403">MNPDTKVLLLTGKRAEDLVKKYAHKAEVDTEVKVLSIPVASFVNMPLLQKSLKKMDLEKYSLILVPGYSKLDLERVEEEIKVPIRKGPKHCADIPYVLNRLDEIELSKVTPACELLDEKTKTQVKQEIERIEGERAKHFDERRDLKIGEGDRIVLAGVDFPPRIVAEVTDSPLRSNDEIVEIAERYIQEGAEILDIGMSVEEEMPQEIPRIISALRENFNIPLSINTTTKSEIEAALESGIDLVVSIDESTIEDFKGLEVPAVIIPRDSEQNYSRDPIERVEFLESLLEKANELNYERVIADPILSPVRQGFFNSSVAFHELRNRRPELPLFMGIGNVIELYDADSIGMTALLMGIANEINANFVLAVEASDKTRGSISEAVKARNMLILAEERGSVPKDLGLNLLKLKEKRRAHDPYDEELEDKAEVVKATPGDGLQRDQKGFFRIFVRKPEIIAVFHGTDDSDMIIKGKSAGAICHEIVKRNLISDLSHAAYLGRELQKAEIGLRTGRGYIQEEELF</sequence>
<evidence type="ECO:0000313" key="3">
    <source>
        <dbReference type="Proteomes" id="UP000070520"/>
    </source>
</evidence>